<keyword evidence="5 6" id="KW-0472">Membrane</keyword>
<dbReference type="GO" id="GO:0005886">
    <property type="term" value="C:plasma membrane"/>
    <property type="evidence" value="ECO:0007669"/>
    <property type="project" value="UniProtKB-SubCell"/>
</dbReference>
<keyword evidence="4 6" id="KW-1133">Transmembrane helix</keyword>
<protein>
    <submittedName>
        <fullName evidence="7">Cation:proton antiporter</fullName>
    </submittedName>
</protein>
<dbReference type="PANTHER" id="PTHR34584:SF1">
    <property type="entry name" value="NA(+)_H(+) ANTIPORTER SUBUNIT E1"/>
    <property type="match status" value="1"/>
</dbReference>
<dbReference type="Pfam" id="PF01899">
    <property type="entry name" value="MNHE"/>
    <property type="match status" value="1"/>
</dbReference>
<keyword evidence="3 6" id="KW-0812">Transmembrane</keyword>
<comment type="subcellular location">
    <subcellularLocation>
        <location evidence="1">Cell membrane</location>
        <topology evidence="1">Multi-pass membrane protein</topology>
    </subcellularLocation>
</comment>
<evidence type="ECO:0000256" key="2">
    <source>
        <dbReference type="ARBA" id="ARBA00022475"/>
    </source>
</evidence>
<evidence type="ECO:0000256" key="3">
    <source>
        <dbReference type="ARBA" id="ARBA00022692"/>
    </source>
</evidence>
<dbReference type="Proteomes" id="UP000244093">
    <property type="component" value="Unassembled WGS sequence"/>
</dbReference>
<comment type="caution">
    <text evidence="7">The sequence shown here is derived from an EMBL/GenBank/DDBJ whole genome shotgun (WGS) entry which is preliminary data.</text>
</comment>
<evidence type="ECO:0000313" key="7">
    <source>
        <dbReference type="EMBL" id="PUA33886.1"/>
    </source>
</evidence>
<feature type="transmembrane region" description="Helical" evidence="6">
    <location>
        <begin position="7"/>
        <end position="27"/>
    </location>
</feature>
<dbReference type="AlphaFoldDB" id="A0A2R7Y8T0"/>
<evidence type="ECO:0000256" key="1">
    <source>
        <dbReference type="ARBA" id="ARBA00004651"/>
    </source>
</evidence>
<organism evidence="7 8">
    <name type="scientific">Zestosphaera tikiterensis</name>
    <dbReference type="NCBI Taxonomy" id="1973259"/>
    <lineage>
        <taxon>Archaea</taxon>
        <taxon>Thermoproteota</taxon>
        <taxon>Thermoprotei</taxon>
        <taxon>Desulfurococcales</taxon>
        <taxon>Desulfurococcaceae</taxon>
        <taxon>Zestosphaera</taxon>
    </lineage>
</organism>
<dbReference type="PANTHER" id="PTHR34584">
    <property type="entry name" value="NA(+)/H(+) ANTIPORTER SUBUNIT E1"/>
    <property type="match status" value="1"/>
</dbReference>
<dbReference type="EMBL" id="NBVN01000001">
    <property type="protein sequence ID" value="PUA33886.1"/>
    <property type="molecule type" value="Genomic_DNA"/>
</dbReference>
<sequence length="171" mass="19183">MINMERLGKALGVGLVVFIVYVIFSGSASPYDLITGALVAGATGFLTANLTVDKPIKFLQLQRLAWLLTYAVRYFFIDEVKAHVDVMRRILHPRMPINPGIVKVPYEVQSDYAILTIANSITNTPGTVVVDVDPEGKALYVHWIDVKVTEPDKVREEVSKVFEKFARRIFD</sequence>
<evidence type="ECO:0000256" key="6">
    <source>
        <dbReference type="SAM" id="Phobius"/>
    </source>
</evidence>
<gene>
    <name evidence="7" type="ORF">B7O98_00230</name>
</gene>
<reference evidence="7 8" key="1">
    <citation type="journal article" date="2018" name="Syst. Appl. Microbiol.">
        <title>A new symbiotic nanoarchaeote (Candidatus Nanoclepta minutus) and its host (Zestosphaera tikiterensis gen. nov., sp. nov.) from a New Zealand hot spring.</title>
        <authorList>
            <person name="St John E."/>
            <person name="Liu Y."/>
            <person name="Podar M."/>
            <person name="Stott M.B."/>
            <person name="Meneghin J."/>
            <person name="Chen Z."/>
            <person name="Lagutin K."/>
            <person name="Mitchell K."/>
            <person name="Reysenbach A.L."/>
        </authorList>
    </citation>
    <scope>NUCLEOTIDE SEQUENCE [LARGE SCALE GENOMIC DNA]</scope>
    <source>
        <strain evidence="7">NZ3</strain>
    </source>
</reference>
<accession>A0A2R7Y8T0</accession>
<evidence type="ECO:0000256" key="5">
    <source>
        <dbReference type="ARBA" id="ARBA00023136"/>
    </source>
</evidence>
<keyword evidence="2" id="KW-1003">Cell membrane</keyword>
<evidence type="ECO:0000256" key="4">
    <source>
        <dbReference type="ARBA" id="ARBA00022989"/>
    </source>
</evidence>
<dbReference type="GO" id="GO:0008324">
    <property type="term" value="F:monoatomic cation transmembrane transporter activity"/>
    <property type="evidence" value="ECO:0007669"/>
    <property type="project" value="InterPro"/>
</dbReference>
<dbReference type="PIRSF" id="PIRSF019239">
    <property type="entry name" value="MrpE"/>
    <property type="match status" value="1"/>
</dbReference>
<feature type="transmembrane region" description="Helical" evidence="6">
    <location>
        <begin position="33"/>
        <end position="52"/>
    </location>
</feature>
<dbReference type="InterPro" id="IPR002758">
    <property type="entry name" value="Cation_antiport_E"/>
</dbReference>
<evidence type="ECO:0000313" key="8">
    <source>
        <dbReference type="Proteomes" id="UP000244093"/>
    </source>
</evidence>
<name>A0A2R7Y8T0_9CREN</name>
<proteinExistence type="predicted"/>